<sequence>MEKLEGRLEEPKSNKGKRDKRLKLSLTKPSFLLTLGRVHIRWENRQRLCYLLEGLVKKDNWGEASGVLSLLLNGTSNIGLRETNCSANTTAIDGMESSCMLEGT</sequence>
<dbReference type="EMBL" id="JARKNE010000005">
    <property type="protein sequence ID" value="KAK5834058.1"/>
    <property type="molecule type" value="Genomic_DNA"/>
</dbReference>
<feature type="compositionally biased region" description="Basic and acidic residues" evidence="1">
    <location>
        <begin position="1"/>
        <end position="13"/>
    </location>
</feature>
<organism evidence="2 3">
    <name type="scientific">Gossypium arboreum</name>
    <name type="common">Tree cotton</name>
    <name type="synonym">Gossypium nanking</name>
    <dbReference type="NCBI Taxonomy" id="29729"/>
    <lineage>
        <taxon>Eukaryota</taxon>
        <taxon>Viridiplantae</taxon>
        <taxon>Streptophyta</taxon>
        <taxon>Embryophyta</taxon>
        <taxon>Tracheophyta</taxon>
        <taxon>Spermatophyta</taxon>
        <taxon>Magnoliopsida</taxon>
        <taxon>eudicotyledons</taxon>
        <taxon>Gunneridae</taxon>
        <taxon>Pentapetalae</taxon>
        <taxon>rosids</taxon>
        <taxon>malvids</taxon>
        <taxon>Malvales</taxon>
        <taxon>Malvaceae</taxon>
        <taxon>Malvoideae</taxon>
        <taxon>Gossypium</taxon>
    </lineage>
</organism>
<dbReference type="PANTHER" id="PTHR36720">
    <property type="entry name" value="TAF RNA POLYMERASE I SUBUNIT A"/>
    <property type="match status" value="1"/>
</dbReference>
<comment type="caution">
    <text evidence="2">The sequence shown here is derived from an EMBL/GenBank/DDBJ whole genome shotgun (WGS) entry which is preliminary data.</text>
</comment>
<accession>A0ABR0Q430</accession>
<evidence type="ECO:0000313" key="2">
    <source>
        <dbReference type="EMBL" id="KAK5834058.1"/>
    </source>
</evidence>
<evidence type="ECO:0000313" key="3">
    <source>
        <dbReference type="Proteomes" id="UP001358586"/>
    </source>
</evidence>
<dbReference type="PANTHER" id="PTHR36720:SF1">
    <property type="entry name" value="TAF RNA POLYMERASE I SUBUNIT A"/>
    <property type="match status" value="1"/>
</dbReference>
<evidence type="ECO:0000256" key="1">
    <source>
        <dbReference type="SAM" id="MobiDB-lite"/>
    </source>
</evidence>
<keyword evidence="3" id="KW-1185">Reference proteome</keyword>
<dbReference type="Proteomes" id="UP001358586">
    <property type="component" value="Chromosome 5"/>
</dbReference>
<name>A0ABR0Q430_GOSAR</name>
<feature type="region of interest" description="Disordered" evidence="1">
    <location>
        <begin position="1"/>
        <end position="20"/>
    </location>
</feature>
<reference evidence="2 3" key="1">
    <citation type="submission" date="2023-03" db="EMBL/GenBank/DDBJ databases">
        <title>WGS of Gossypium arboreum.</title>
        <authorList>
            <person name="Yu D."/>
        </authorList>
    </citation>
    <scope>NUCLEOTIDE SEQUENCE [LARGE SCALE GENOMIC DNA]</scope>
    <source>
        <tissue evidence="2">Leaf</tissue>
    </source>
</reference>
<protein>
    <submittedName>
        <fullName evidence="2">Uncharacterized protein</fullName>
    </submittedName>
</protein>
<gene>
    <name evidence="2" type="ORF">PVK06_017929</name>
</gene>
<proteinExistence type="predicted"/>